<dbReference type="STRING" id="985054.SAMN05444358_11333"/>
<dbReference type="EMBL" id="FNNP01000013">
    <property type="protein sequence ID" value="SDX85560.1"/>
    <property type="molecule type" value="Genomic_DNA"/>
</dbReference>
<dbReference type="Proteomes" id="UP000183400">
    <property type="component" value="Unassembled WGS sequence"/>
</dbReference>
<reference evidence="3" key="1">
    <citation type="submission" date="2016-10" db="EMBL/GenBank/DDBJ databases">
        <authorList>
            <person name="Varghese N."/>
            <person name="Submissions S."/>
        </authorList>
    </citation>
    <scope>NUCLEOTIDE SEQUENCE [LARGE SCALE GENOMIC DNA]</scope>
    <source>
        <strain evidence="3">DSM 27839</strain>
    </source>
</reference>
<gene>
    <name evidence="2" type="ORF">SAMN05444358_11333</name>
</gene>
<feature type="region of interest" description="Disordered" evidence="1">
    <location>
        <begin position="38"/>
        <end position="57"/>
    </location>
</feature>
<keyword evidence="3" id="KW-1185">Reference proteome</keyword>
<evidence type="ECO:0000256" key="1">
    <source>
        <dbReference type="SAM" id="MobiDB-lite"/>
    </source>
</evidence>
<name>A0A1H3F3V0_9RHOB</name>
<protein>
    <submittedName>
        <fullName evidence="2">Uncharacterized protein</fullName>
    </submittedName>
</protein>
<evidence type="ECO:0000313" key="3">
    <source>
        <dbReference type="Proteomes" id="UP000183400"/>
    </source>
</evidence>
<organism evidence="2 3">
    <name type="scientific">Ruegeria halocynthiae</name>
    <dbReference type="NCBI Taxonomy" id="985054"/>
    <lineage>
        <taxon>Bacteria</taxon>
        <taxon>Pseudomonadati</taxon>
        <taxon>Pseudomonadota</taxon>
        <taxon>Alphaproteobacteria</taxon>
        <taxon>Rhodobacterales</taxon>
        <taxon>Roseobacteraceae</taxon>
        <taxon>Ruegeria</taxon>
    </lineage>
</organism>
<sequence length="88" mass="9669">MILEIRIFSIRPRNSFALGGNLHAGKRVPPLFQPEGVDAGGLAQGNHAPHGLREQRPSHTGTFKFIMAFSARLSALNFPPPARRVWQG</sequence>
<accession>A0A1H3F3V0</accession>
<evidence type="ECO:0000313" key="2">
    <source>
        <dbReference type="EMBL" id="SDX85560.1"/>
    </source>
</evidence>
<proteinExistence type="predicted"/>
<dbReference type="AlphaFoldDB" id="A0A1H3F3V0"/>